<dbReference type="PROSITE" id="PS51257">
    <property type="entry name" value="PROKAR_LIPOPROTEIN"/>
    <property type="match status" value="1"/>
</dbReference>
<dbReference type="EMBL" id="JACHXG010000002">
    <property type="protein sequence ID" value="MBB3088016.1"/>
    <property type="molecule type" value="Genomic_DNA"/>
</dbReference>
<dbReference type="InterPro" id="IPR007210">
    <property type="entry name" value="ABC_Gly_betaine_transp_sub-bd"/>
</dbReference>
<dbReference type="GO" id="GO:0022857">
    <property type="term" value="F:transmembrane transporter activity"/>
    <property type="evidence" value="ECO:0007669"/>
    <property type="project" value="InterPro"/>
</dbReference>
<proteinExistence type="predicted"/>
<evidence type="ECO:0000256" key="1">
    <source>
        <dbReference type="SAM" id="SignalP"/>
    </source>
</evidence>
<organism evidence="3 4">
    <name type="scientific">Nocardioides albus</name>
    <dbReference type="NCBI Taxonomy" id="1841"/>
    <lineage>
        <taxon>Bacteria</taxon>
        <taxon>Bacillati</taxon>
        <taxon>Actinomycetota</taxon>
        <taxon>Actinomycetes</taxon>
        <taxon>Propionibacteriales</taxon>
        <taxon>Nocardioidaceae</taxon>
        <taxon>Nocardioides</taxon>
    </lineage>
</organism>
<sequence length="310" mass="32576">MSRRTRTTAYLFATIAVAGTLTACGGDPLDSDSGSGSESDGGTIVVGSANFPESELLMEMYAQALEAEGVEVETKPNIGSREVYMEAFKGGDIDLLPEYNGGLLSYLTEGNMPEGVSAPEDVYTALQDVLPEGSQTLPQSAAEDKDSLTVTKETAEKYSLTSIEDLAPVAKDLTLGASPEFKKRAQGVPGLEKSYGVTFKELTPTDPGGPLTIAALKKGDVDVANVFTTDSAIPTNDWVVLEDPKNLFLAQNVVPLIRSEVLTDDAETALNSVSEALTTDNLADALAKVQVDKADPATVAEEFLADNGIG</sequence>
<dbReference type="GO" id="GO:0043190">
    <property type="term" value="C:ATP-binding cassette (ABC) transporter complex"/>
    <property type="evidence" value="ECO:0007669"/>
    <property type="project" value="InterPro"/>
</dbReference>
<dbReference type="RefSeq" id="WP_183542744.1">
    <property type="nucleotide sequence ID" value="NZ_BMQT01000004.1"/>
</dbReference>
<dbReference type="Pfam" id="PF04069">
    <property type="entry name" value="OpuAC"/>
    <property type="match status" value="1"/>
</dbReference>
<dbReference type="AlphaFoldDB" id="A0A7W5F7H0"/>
<dbReference type="Gene3D" id="3.40.190.120">
    <property type="entry name" value="Osmoprotection protein (prox), domain 2"/>
    <property type="match status" value="1"/>
</dbReference>
<comment type="caution">
    <text evidence="3">The sequence shown here is derived from an EMBL/GenBank/DDBJ whole genome shotgun (WGS) entry which is preliminary data.</text>
</comment>
<keyword evidence="1" id="KW-0732">Signal</keyword>
<dbReference type="Gene3D" id="3.40.190.10">
    <property type="entry name" value="Periplasmic binding protein-like II"/>
    <property type="match status" value="1"/>
</dbReference>
<feature type="domain" description="ABC-type glycine betaine transport system substrate-binding" evidence="2">
    <location>
        <begin position="43"/>
        <end position="305"/>
    </location>
</feature>
<accession>A0A7W5F7H0</accession>
<evidence type="ECO:0000313" key="4">
    <source>
        <dbReference type="Proteomes" id="UP000577707"/>
    </source>
</evidence>
<evidence type="ECO:0000259" key="2">
    <source>
        <dbReference type="Pfam" id="PF04069"/>
    </source>
</evidence>
<keyword evidence="4" id="KW-1185">Reference proteome</keyword>
<evidence type="ECO:0000313" key="3">
    <source>
        <dbReference type="EMBL" id="MBB3088016.1"/>
    </source>
</evidence>
<protein>
    <submittedName>
        <fullName evidence="3">Osmoprotectant transport system substrate-binding protein</fullName>
    </submittedName>
</protein>
<feature type="signal peptide" evidence="1">
    <location>
        <begin position="1"/>
        <end position="23"/>
    </location>
</feature>
<dbReference type="SUPFAM" id="SSF53850">
    <property type="entry name" value="Periplasmic binding protein-like II"/>
    <property type="match status" value="1"/>
</dbReference>
<dbReference type="CDD" id="cd13606">
    <property type="entry name" value="PBP2_ProX_like"/>
    <property type="match status" value="1"/>
</dbReference>
<gene>
    <name evidence="3" type="ORF">FHS12_000949</name>
</gene>
<feature type="chain" id="PRO_5039408415" evidence="1">
    <location>
        <begin position="24"/>
        <end position="310"/>
    </location>
</feature>
<dbReference type="Proteomes" id="UP000577707">
    <property type="component" value="Unassembled WGS sequence"/>
</dbReference>
<name>A0A7W5F7H0_9ACTN</name>
<reference evidence="3 4" key="1">
    <citation type="submission" date="2020-08" db="EMBL/GenBank/DDBJ databases">
        <title>Genomic Encyclopedia of Type Strains, Phase III (KMG-III): the genomes of soil and plant-associated and newly described type strains.</title>
        <authorList>
            <person name="Whitman W."/>
        </authorList>
    </citation>
    <scope>NUCLEOTIDE SEQUENCE [LARGE SCALE GENOMIC DNA]</scope>
    <source>
        <strain evidence="3 4">CECT 3302</strain>
    </source>
</reference>